<sequence>MNVSRHGNRPSSPTWLPGVDNRQSVENKIEFSRPATGPSKWSDADRVVVVAGRGEFHALSPPAQNQSPSLLLSISNSHGRGIDQTRRRRRIEAPTLLLLTTRKGRRDCHAGIRAYRLQSLIQGGFCSVVCLLALLAKLQHGMLCGQGPKY</sequence>
<proteinExistence type="predicted"/>
<dbReference type="EMBL" id="JAAALK010000282">
    <property type="protein sequence ID" value="KAG8079203.1"/>
    <property type="molecule type" value="Genomic_DNA"/>
</dbReference>
<evidence type="ECO:0000256" key="1">
    <source>
        <dbReference type="SAM" id="MobiDB-lite"/>
    </source>
</evidence>
<organism evidence="2 3">
    <name type="scientific">Zizania palustris</name>
    <name type="common">Northern wild rice</name>
    <dbReference type="NCBI Taxonomy" id="103762"/>
    <lineage>
        <taxon>Eukaryota</taxon>
        <taxon>Viridiplantae</taxon>
        <taxon>Streptophyta</taxon>
        <taxon>Embryophyta</taxon>
        <taxon>Tracheophyta</taxon>
        <taxon>Spermatophyta</taxon>
        <taxon>Magnoliopsida</taxon>
        <taxon>Liliopsida</taxon>
        <taxon>Poales</taxon>
        <taxon>Poaceae</taxon>
        <taxon>BOP clade</taxon>
        <taxon>Oryzoideae</taxon>
        <taxon>Oryzeae</taxon>
        <taxon>Zizaniinae</taxon>
        <taxon>Zizania</taxon>
    </lineage>
</organism>
<comment type="caution">
    <text evidence="2">The sequence shown here is derived from an EMBL/GenBank/DDBJ whole genome shotgun (WGS) entry which is preliminary data.</text>
</comment>
<feature type="compositionally biased region" description="Polar residues" evidence="1">
    <location>
        <begin position="1"/>
        <end position="14"/>
    </location>
</feature>
<reference evidence="2" key="1">
    <citation type="journal article" date="2021" name="bioRxiv">
        <title>Whole Genome Assembly and Annotation of Northern Wild Rice, Zizania palustris L., Supports a Whole Genome Duplication in the Zizania Genus.</title>
        <authorList>
            <person name="Haas M."/>
            <person name="Kono T."/>
            <person name="Macchietto M."/>
            <person name="Millas R."/>
            <person name="McGilp L."/>
            <person name="Shao M."/>
            <person name="Duquette J."/>
            <person name="Hirsch C.N."/>
            <person name="Kimball J."/>
        </authorList>
    </citation>
    <scope>NUCLEOTIDE SEQUENCE</scope>
    <source>
        <tissue evidence="2">Fresh leaf tissue</tissue>
    </source>
</reference>
<protein>
    <submittedName>
        <fullName evidence="2">Uncharacterized protein</fullName>
    </submittedName>
</protein>
<name>A0A8J5W4Q7_ZIZPA</name>
<gene>
    <name evidence="2" type="ORF">GUJ93_ZPchr0007g5005</name>
</gene>
<accession>A0A8J5W4Q7</accession>
<feature type="region of interest" description="Disordered" evidence="1">
    <location>
        <begin position="1"/>
        <end position="21"/>
    </location>
</feature>
<evidence type="ECO:0000313" key="2">
    <source>
        <dbReference type="EMBL" id="KAG8079203.1"/>
    </source>
</evidence>
<keyword evidence="3" id="KW-1185">Reference proteome</keyword>
<reference evidence="2" key="2">
    <citation type="submission" date="2021-02" db="EMBL/GenBank/DDBJ databases">
        <authorList>
            <person name="Kimball J.A."/>
            <person name="Haas M.W."/>
            <person name="Macchietto M."/>
            <person name="Kono T."/>
            <person name="Duquette J."/>
            <person name="Shao M."/>
        </authorList>
    </citation>
    <scope>NUCLEOTIDE SEQUENCE</scope>
    <source>
        <tissue evidence="2">Fresh leaf tissue</tissue>
    </source>
</reference>
<evidence type="ECO:0000313" key="3">
    <source>
        <dbReference type="Proteomes" id="UP000729402"/>
    </source>
</evidence>
<dbReference type="AlphaFoldDB" id="A0A8J5W4Q7"/>
<dbReference type="Proteomes" id="UP000729402">
    <property type="component" value="Unassembled WGS sequence"/>
</dbReference>